<accession>A0A834ITY6</accession>
<dbReference type="AlphaFoldDB" id="A0A834ITY6"/>
<dbReference type="Proteomes" id="UP000625711">
    <property type="component" value="Unassembled WGS sequence"/>
</dbReference>
<reference evidence="1" key="1">
    <citation type="submission" date="2020-08" db="EMBL/GenBank/DDBJ databases">
        <title>Genome sequencing and assembly of the red palm weevil Rhynchophorus ferrugineus.</title>
        <authorList>
            <person name="Dias G.B."/>
            <person name="Bergman C.M."/>
            <person name="Manee M."/>
        </authorList>
    </citation>
    <scope>NUCLEOTIDE SEQUENCE</scope>
    <source>
        <strain evidence="1">AA-2017</strain>
        <tissue evidence="1">Whole larva</tissue>
    </source>
</reference>
<proteinExistence type="predicted"/>
<evidence type="ECO:0000313" key="2">
    <source>
        <dbReference type="Proteomes" id="UP000625711"/>
    </source>
</evidence>
<dbReference type="EMBL" id="JAACXV010000016">
    <property type="protein sequence ID" value="KAF7287042.1"/>
    <property type="molecule type" value="Genomic_DNA"/>
</dbReference>
<keyword evidence="2" id="KW-1185">Reference proteome</keyword>
<protein>
    <submittedName>
        <fullName evidence="1">Uncharacterized protein</fullName>
    </submittedName>
</protein>
<evidence type="ECO:0000313" key="1">
    <source>
        <dbReference type="EMBL" id="KAF7287042.1"/>
    </source>
</evidence>
<name>A0A834ITY6_RHYFE</name>
<organism evidence="1 2">
    <name type="scientific">Rhynchophorus ferrugineus</name>
    <name type="common">Red palm weevil</name>
    <name type="synonym">Curculio ferrugineus</name>
    <dbReference type="NCBI Taxonomy" id="354439"/>
    <lineage>
        <taxon>Eukaryota</taxon>
        <taxon>Metazoa</taxon>
        <taxon>Ecdysozoa</taxon>
        <taxon>Arthropoda</taxon>
        <taxon>Hexapoda</taxon>
        <taxon>Insecta</taxon>
        <taxon>Pterygota</taxon>
        <taxon>Neoptera</taxon>
        <taxon>Endopterygota</taxon>
        <taxon>Coleoptera</taxon>
        <taxon>Polyphaga</taxon>
        <taxon>Cucujiformia</taxon>
        <taxon>Curculionidae</taxon>
        <taxon>Dryophthorinae</taxon>
        <taxon>Rhynchophorus</taxon>
    </lineage>
</organism>
<sequence>MLTSKYLDLERAAFNRVVTGSATNRKSESILIAIYRRYKLCKQAAINSKLTANATAPDQHLNAPHFPPNELHSAALRVWYKLTPFANCIDDTDRRFESSRGVFSGPRGNRVTATLAPSTIHHIFHHTPSATV</sequence>
<gene>
    <name evidence="1" type="ORF">GWI33_002425</name>
</gene>
<comment type="caution">
    <text evidence="1">The sequence shown here is derived from an EMBL/GenBank/DDBJ whole genome shotgun (WGS) entry which is preliminary data.</text>
</comment>